<dbReference type="KEGG" id="tmk:QGN29_02050"/>
<keyword evidence="2" id="KW-1185">Reference proteome</keyword>
<reference evidence="1" key="1">
    <citation type="submission" date="2023-04" db="EMBL/GenBank/DDBJ databases">
        <title>Complete genome sequence of Temperatibacter marinus.</title>
        <authorList>
            <person name="Rong J.-C."/>
            <person name="Yi M.-L."/>
            <person name="Zhao Q."/>
        </authorList>
    </citation>
    <scope>NUCLEOTIDE SEQUENCE</scope>
    <source>
        <strain evidence="1">NBRC 110045</strain>
    </source>
</reference>
<dbReference type="RefSeq" id="WP_310798997.1">
    <property type="nucleotide sequence ID" value="NZ_CP123872.1"/>
</dbReference>
<accession>A0AA52EGB0</accession>
<dbReference type="Proteomes" id="UP001268683">
    <property type="component" value="Chromosome"/>
</dbReference>
<dbReference type="GO" id="GO:0016706">
    <property type="term" value="F:2-oxoglutarate-dependent dioxygenase activity"/>
    <property type="evidence" value="ECO:0007669"/>
    <property type="project" value="UniProtKB-ARBA"/>
</dbReference>
<gene>
    <name evidence="1" type="ORF">QGN29_02050</name>
</gene>
<name>A0AA52EGB0_9PROT</name>
<proteinExistence type="predicted"/>
<dbReference type="InterPro" id="IPR008775">
    <property type="entry name" value="Phytyl_CoA_dOase-like"/>
</dbReference>
<keyword evidence="1" id="KW-0223">Dioxygenase</keyword>
<dbReference type="AlphaFoldDB" id="A0AA52EGB0"/>
<keyword evidence="1" id="KW-0560">Oxidoreductase</keyword>
<dbReference type="Pfam" id="PF05721">
    <property type="entry name" value="PhyH"/>
    <property type="match status" value="1"/>
</dbReference>
<protein>
    <submittedName>
        <fullName evidence="1">Phytanoyl-CoA dioxygenase family protein</fullName>
    </submittedName>
</protein>
<evidence type="ECO:0000313" key="1">
    <source>
        <dbReference type="EMBL" id="WND03148.1"/>
    </source>
</evidence>
<organism evidence="1 2">
    <name type="scientific">Temperatibacter marinus</name>
    <dbReference type="NCBI Taxonomy" id="1456591"/>
    <lineage>
        <taxon>Bacteria</taxon>
        <taxon>Pseudomonadati</taxon>
        <taxon>Pseudomonadota</taxon>
        <taxon>Alphaproteobacteria</taxon>
        <taxon>Kordiimonadales</taxon>
        <taxon>Temperatibacteraceae</taxon>
        <taxon>Temperatibacter</taxon>
    </lineage>
</organism>
<dbReference type="SUPFAM" id="SSF51197">
    <property type="entry name" value="Clavaminate synthase-like"/>
    <property type="match status" value="1"/>
</dbReference>
<dbReference type="Gene3D" id="2.60.120.620">
    <property type="entry name" value="q2cbj1_9rhob like domain"/>
    <property type="match status" value="1"/>
</dbReference>
<dbReference type="EMBL" id="CP123872">
    <property type="protein sequence ID" value="WND03148.1"/>
    <property type="molecule type" value="Genomic_DNA"/>
</dbReference>
<sequence length="351" mass="40706">MKFLKSILSLPFHLVALLTGSNSFIANPIIGSRLLNYCGLHILRYCLAHFLTQCRWSFLLWKMPASDRKAFHKDGFLVLQNYLSEDEFNALVIETTAIEGEARELSQGDTHTQRILLDHESLEKSPALKKFISNRSFNNLLDYGASFAHPALLYLQRIRNGLYGQTTHSSDPQKNIHSDTFHPTMKAWYFLEDVAPEDGPFTYVAGSHQFTWKRLKWEYKKSITVQNHPDGYSEKGSMRADIEDLREMDLPNPQALPLPANSLVIANTHGFHCRGQAVAGRGRFEIWAYCRMNPFIPLPKIMARWGGRYQRRVMRWYWSYLDKKNEKRGVPSTWHLIDHKLVTNKEYDAKK</sequence>
<evidence type="ECO:0000313" key="2">
    <source>
        <dbReference type="Proteomes" id="UP001268683"/>
    </source>
</evidence>